<feature type="compositionally biased region" description="Basic and acidic residues" evidence="1">
    <location>
        <begin position="65"/>
        <end position="94"/>
    </location>
</feature>
<geneLocation type="plasmid" evidence="3 4">
    <name>unnamed4</name>
</geneLocation>
<dbReference type="Proteomes" id="UP000830542">
    <property type="component" value="Plasmid unnamed4"/>
</dbReference>
<organism evidence="2 5">
    <name type="scientific">Halococcus dombrowskii</name>
    <dbReference type="NCBI Taxonomy" id="179637"/>
    <lineage>
        <taxon>Archaea</taxon>
        <taxon>Methanobacteriati</taxon>
        <taxon>Methanobacteriota</taxon>
        <taxon>Stenosarchaea group</taxon>
        <taxon>Halobacteria</taxon>
        <taxon>Halobacteriales</taxon>
        <taxon>Halococcaceae</taxon>
        <taxon>Halococcus</taxon>
    </lineage>
</organism>
<dbReference type="EMBL" id="BAAADN010000010">
    <property type="protein sequence ID" value="GAA0453524.1"/>
    <property type="molecule type" value="Genomic_DNA"/>
</dbReference>
<sequence>MVTKEYRGVLDRFEDDLAVVLLERDGETVGDIAVPREQLPEDGRHRDAIFTIEMEGETVQTISYRPEETRKQAEQAQSRFDRLSQRPPRSDEKS</sequence>
<feature type="region of interest" description="Disordered" evidence="1">
    <location>
        <begin position="59"/>
        <end position="94"/>
    </location>
</feature>
<dbReference type="Pfam" id="PF11213">
    <property type="entry name" value="DUF3006"/>
    <property type="match status" value="1"/>
</dbReference>
<reference evidence="3" key="2">
    <citation type="submission" date="2022-04" db="EMBL/GenBank/DDBJ databases">
        <title>Sequencing and genomic assembly of Halococcus dombrowskii.</title>
        <authorList>
            <person name="Lim S.W."/>
            <person name="MacLea K.S."/>
        </authorList>
    </citation>
    <scope>NUCLEOTIDE SEQUENCE</scope>
    <source>
        <strain evidence="3">H4</strain>
        <plasmid evidence="3">unnamed4</plasmid>
    </source>
</reference>
<dbReference type="AlphaFoldDB" id="A0AAV3SEP4"/>
<proteinExistence type="predicted"/>
<gene>
    <name evidence="2" type="ORF">GCM10008985_06610</name>
    <name evidence="3" type="ORF">MUK72_19600</name>
</gene>
<dbReference type="InterPro" id="IPR021377">
    <property type="entry name" value="DUF3006"/>
</dbReference>
<dbReference type="EMBL" id="CP095009">
    <property type="protein sequence ID" value="UOO97354.1"/>
    <property type="molecule type" value="Genomic_DNA"/>
</dbReference>
<keyword evidence="3" id="KW-0614">Plasmid</keyword>
<evidence type="ECO:0000313" key="3">
    <source>
        <dbReference type="EMBL" id="UOO97354.1"/>
    </source>
</evidence>
<dbReference type="KEGG" id="hdo:MUK72_19600"/>
<protein>
    <submittedName>
        <fullName evidence="2">DUF3006 domain-containing protein</fullName>
    </submittedName>
</protein>
<name>A0AAV3SEP4_HALDO</name>
<dbReference type="GeneID" id="71764102"/>
<evidence type="ECO:0000313" key="5">
    <source>
        <dbReference type="Proteomes" id="UP001500962"/>
    </source>
</evidence>
<dbReference type="Proteomes" id="UP001500962">
    <property type="component" value="Unassembled WGS sequence"/>
</dbReference>
<evidence type="ECO:0000313" key="2">
    <source>
        <dbReference type="EMBL" id="GAA0453524.1"/>
    </source>
</evidence>
<evidence type="ECO:0000256" key="1">
    <source>
        <dbReference type="SAM" id="MobiDB-lite"/>
    </source>
</evidence>
<accession>A0AAV3SEP4</accession>
<reference evidence="2" key="1">
    <citation type="journal article" date="2014" name="Int. J. Syst. Evol. Microbiol.">
        <title>Complete genome sequence of Corynebacterium casei LMG S-19264T (=DSM 44701T), isolated from a smear-ripened cheese.</title>
        <authorList>
            <consortium name="US DOE Joint Genome Institute (JGI-PGF)"/>
            <person name="Walter F."/>
            <person name="Albersmeier A."/>
            <person name="Kalinowski J."/>
            <person name="Ruckert C."/>
        </authorList>
    </citation>
    <scope>NUCLEOTIDE SEQUENCE</scope>
    <source>
        <strain evidence="2">JCM 12289</strain>
    </source>
</reference>
<keyword evidence="4" id="KW-1185">Reference proteome</keyword>
<evidence type="ECO:0000313" key="4">
    <source>
        <dbReference type="Proteomes" id="UP000830542"/>
    </source>
</evidence>
<reference evidence="2" key="3">
    <citation type="submission" date="2023-12" db="EMBL/GenBank/DDBJ databases">
        <authorList>
            <person name="Sun Q."/>
            <person name="Inoue M."/>
        </authorList>
    </citation>
    <scope>NUCLEOTIDE SEQUENCE</scope>
    <source>
        <strain evidence="2">JCM 12289</strain>
    </source>
</reference>
<dbReference type="RefSeq" id="WP_004051518.1">
    <property type="nucleotide sequence ID" value="NZ_BAAADN010000010.1"/>
</dbReference>